<evidence type="ECO:0000313" key="4">
    <source>
        <dbReference type="EMBL" id="KXU03170.1"/>
    </source>
</evidence>
<dbReference type="InterPro" id="IPR054307">
    <property type="entry name" value="I-HmuI_NUMOD-like"/>
</dbReference>
<dbReference type="InterPro" id="IPR006350">
    <property type="entry name" value="Intron_endoG1"/>
</dbReference>
<dbReference type="Pfam" id="PF07460">
    <property type="entry name" value="NUMOD3"/>
    <property type="match status" value="1"/>
</dbReference>
<dbReference type="InterPro" id="IPR035901">
    <property type="entry name" value="GIY-YIG_endonuc_sf"/>
</dbReference>
<evidence type="ECO:0000259" key="3">
    <source>
        <dbReference type="PROSITE" id="PS50164"/>
    </source>
</evidence>
<dbReference type="SUPFAM" id="SSF64496">
    <property type="entry name" value="DNA-binding domain of intron-encoded endonucleases"/>
    <property type="match status" value="1"/>
</dbReference>
<sequence length="246" mass="28540">MGIIYEIKCTKTGRSYFGQSNNIKRRFDDHKYKLRHNQHYSKEMQDDFNLFGESEFQFSILEEVSDNILDERESYWISSSDNVYNIEGGGVKTKRIAESTKEKLSVKAKARYKTHAKYFNNPTAIKKRSISNTGKKRDDDFRKKMSDIAKKRTGSKNSFFGKKHSEETKRKISEANKGKYDGGKPKIPIVAIHLETGETREYASKSDASKDIFPARSFIDKVLNGEKKHYKGYTFKELKHDDTEVN</sequence>
<dbReference type="PATRIC" id="fig|1303.84.peg.2115"/>
<dbReference type="Proteomes" id="UP000070353">
    <property type="component" value="Unassembled WGS sequence"/>
</dbReference>
<evidence type="ECO:0000256" key="2">
    <source>
        <dbReference type="SAM" id="MobiDB-lite"/>
    </source>
</evidence>
<dbReference type="Pfam" id="PF01541">
    <property type="entry name" value="GIY-YIG"/>
    <property type="match status" value="1"/>
</dbReference>
<dbReference type="SMART" id="SM00465">
    <property type="entry name" value="GIYc"/>
    <property type="match status" value="1"/>
</dbReference>
<gene>
    <name evidence="4" type="ORF">SORDD24_01918</name>
</gene>
<dbReference type="InterPro" id="IPR036388">
    <property type="entry name" value="WH-like_DNA-bd_sf"/>
</dbReference>
<dbReference type="GO" id="GO:0003677">
    <property type="term" value="F:DNA binding"/>
    <property type="evidence" value="ECO:0007669"/>
    <property type="project" value="InterPro"/>
</dbReference>
<dbReference type="Gene3D" id="1.10.10.10">
    <property type="entry name" value="Winged helix-like DNA-binding domain superfamily/Winged helix DNA-binding domain"/>
    <property type="match status" value="1"/>
</dbReference>
<dbReference type="OrthoDB" id="2885760at2"/>
<feature type="compositionally biased region" description="Basic and acidic residues" evidence="2">
    <location>
        <begin position="163"/>
        <end position="180"/>
    </location>
</feature>
<evidence type="ECO:0000256" key="1">
    <source>
        <dbReference type="ARBA" id="ARBA00010045"/>
    </source>
</evidence>
<proteinExistence type="predicted"/>
<dbReference type="CDD" id="cd10437">
    <property type="entry name" value="GIY-YIG_HE_I-TevI_like"/>
    <property type="match status" value="1"/>
</dbReference>
<name>A0A139QKU5_STROR</name>
<dbReference type="SUPFAM" id="SSF82771">
    <property type="entry name" value="GIY-YIG endonuclease"/>
    <property type="match status" value="1"/>
</dbReference>
<dbReference type="Gene3D" id="3.40.1440.10">
    <property type="entry name" value="GIY-YIG endonuclease"/>
    <property type="match status" value="1"/>
</dbReference>
<dbReference type="GO" id="GO:0004519">
    <property type="term" value="F:endonuclease activity"/>
    <property type="evidence" value="ECO:0007669"/>
    <property type="project" value="UniProtKB-KW"/>
</dbReference>
<dbReference type="NCBIfam" id="TIGR01453">
    <property type="entry name" value="grpIintron_endo"/>
    <property type="match status" value="1"/>
</dbReference>
<organism evidence="4 5">
    <name type="scientific">Streptococcus oralis</name>
    <dbReference type="NCBI Taxonomy" id="1303"/>
    <lineage>
        <taxon>Bacteria</taxon>
        <taxon>Bacillati</taxon>
        <taxon>Bacillota</taxon>
        <taxon>Bacilli</taxon>
        <taxon>Lactobacillales</taxon>
        <taxon>Streptococcaceae</taxon>
        <taxon>Streptococcus</taxon>
    </lineage>
</organism>
<dbReference type="EMBL" id="LQZB01000205">
    <property type="protein sequence ID" value="KXU03170.1"/>
    <property type="molecule type" value="Genomic_DNA"/>
</dbReference>
<dbReference type="PROSITE" id="PS50164">
    <property type="entry name" value="GIY_YIG"/>
    <property type="match status" value="1"/>
</dbReference>
<comment type="similarity">
    <text evidence="1">To endonucleases of group I introns of fungi and phage.</text>
</comment>
<accession>A0A139QKU5</accession>
<comment type="caution">
    <text evidence="4">The sequence shown here is derived from an EMBL/GenBank/DDBJ whole genome shotgun (WGS) entry which is preliminary data.</text>
</comment>
<dbReference type="RefSeq" id="WP_061410018.1">
    <property type="nucleotide sequence ID" value="NZ_KQ970762.1"/>
</dbReference>
<keyword evidence="4" id="KW-0540">Nuclease</keyword>
<reference evidence="4 5" key="1">
    <citation type="submission" date="2016-01" db="EMBL/GenBank/DDBJ databases">
        <title>Highly variable Streptococcus oralis are common among viridans streptococci isolated from primates.</title>
        <authorList>
            <person name="Denapaite D."/>
            <person name="Rieger M."/>
            <person name="Koendgen S."/>
            <person name="Brueckner R."/>
            <person name="Ochigava I."/>
            <person name="Kappeler P."/>
            <person name="Maetz-Rensing K."/>
            <person name="Leendertz F."/>
            <person name="Hakenbeck R."/>
        </authorList>
    </citation>
    <scope>NUCLEOTIDE SEQUENCE [LARGE SCALE GENOMIC DNA]</scope>
    <source>
        <strain evidence="4 5">DD24</strain>
    </source>
</reference>
<keyword evidence="4" id="KW-0378">Hydrolase</keyword>
<feature type="domain" description="GIY-YIG" evidence="3">
    <location>
        <begin position="1"/>
        <end position="86"/>
    </location>
</feature>
<keyword evidence="4" id="KW-0255">Endonuclease</keyword>
<dbReference type="InterPro" id="IPR000305">
    <property type="entry name" value="GIY-YIG_endonuc"/>
</dbReference>
<dbReference type="Pfam" id="PF22083">
    <property type="entry name" value="I-HmuI_NUMOD-like"/>
    <property type="match status" value="1"/>
</dbReference>
<dbReference type="SMART" id="SM00496">
    <property type="entry name" value="IENR2"/>
    <property type="match status" value="3"/>
</dbReference>
<evidence type="ECO:0000313" key="5">
    <source>
        <dbReference type="Proteomes" id="UP000070353"/>
    </source>
</evidence>
<dbReference type="AlphaFoldDB" id="A0A139QKU5"/>
<feature type="region of interest" description="Disordered" evidence="2">
    <location>
        <begin position="154"/>
        <end position="180"/>
    </location>
</feature>
<protein>
    <submittedName>
        <fullName evidence="4">Phage-associated homing endonuclease</fullName>
    </submittedName>
</protein>
<dbReference type="InterPro" id="IPR003611">
    <property type="entry name" value="NUMOD3"/>
</dbReference>